<reference evidence="3" key="2">
    <citation type="journal article" date="2018" name="Nat. Commun.">
        <title>Extreme sensitivity to ultraviolet light in the fungal pathogen causing white-nose syndrome of bats.</title>
        <authorList>
            <person name="Palmer J.M."/>
            <person name="Drees K.P."/>
            <person name="Foster J.T."/>
            <person name="Lindner D.L."/>
        </authorList>
    </citation>
    <scope>NUCLEOTIDE SEQUENCE [LARGE SCALE GENOMIC DNA]</scope>
    <source>
        <strain evidence="3">UAMH 10579</strain>
    </source>
</reference>
<evidence type="ECO:0000313" key="2">
    <source>
        <dbReference type="EMBL" id="OBU00700.1"/>
    </source>
</evidence>
<evidence type="ECO:0000256" key="1">
    <source>
        <dbReference type="SAM" id="Phobius"/>
    </source>
</evidence>
<keyword evidence="3" id="KW-1185">Reference proteome</keyword>
<dbReference type="Proteomes" id="UP000091956">
    <property type="component" value="Unassembled WGS sequence"/>
</dbReference>
<dbReference type="STRING" id="342668.A0A1B8GXZ7"/>
<sequence>MVDCSYLSDENRFPDSFRNLDPNPDISGNGVLIGFIGTAYFSFLLLVVQYLMGSSEDTKLDVSANPVDKKLLSFIWRYLGKPSDRYKEPLKNAILAMSDTQIVTGLSILASGFSQLNSGLGIFHWNIVAYLAWFSSVTHLCTLTFLRRYFQANPGIRMLRMILMLLLALTLAIALLPTGGACGPSYEYNRGVYPGAPAKCCFLLMGRRHGFIADDGAYIVSLIISEVGFCKDLVKA</sequence>
<dbReference type="PANTHER" id="PTHR37577:SF1">
    <property type="entry name" value="INTEGRAL MEMBRANE PROTEIN"/>
    <property type="match status" value="1"/>
</dbReference>
<reference evidence="2 3" key="1">
    <citation type="submission" date="2016-03" db="EMBL/GenBank/DDBJ databases">
        <title>Comparative genomics of Pseudogymnoascus destructans, the fungus causing white-nose syndrome of bats.</title>
        <authorList>
            <person name="Palmer J.M."/>
            <person name="Drees K.P."/>
            <person name="Foster J.T."/>
            <person name="Lindner D.L."/>
        </authorList>
    </citation>
    <scope>NUCLEOTIDE SEQUENCE [LARGE SCALE GENOMIC DNA]</scope>
    <source>
        <strain evidence="2 3">UAMH 10579</strain>
    </source>
</reference>
<name>A0A1B8GXZ7_9PEZI</name>
<dbReference type="GeneID" id="28834707"/>
<keyword evidence="1" id="KW-1133">Transmembrane helix</keyword>
<evidence type="ECO:0000313" key="3">
    <source>
        <dbReference type="Proteomes" id="UP000091956"/>
    </source>
</evidence>
<keyword evidence="1" id="KW-0472">Membrane</keyword>
<dbReference type="InterPro" id="IPR053018">
    <property type="entry name" value="Elsinochrome_Biosynth-Asso"/>
</dbReference>
<dbReference type="EMBL" id="KV460208">
    <property type="protein sequence ID" value="OBU00700.1"/>
    <property type="molecule type" value="Genomic_DNA"/>
</dbReference>
<organism evidence="2 3">
    <name type="scientific">Pseudogymnoascus verrucosus</name>
    <dbReference type="NCBI Taxonomy" id="342668"/>
    <lineage>
        <taxon>Eukaryota</taxon>
        <taxon>Fungi</taxon>
        <taxon>Dikarya</taxon>
        <taxon>Ascomycota</taxon>
        <taxon>Pezizomycotina</taxon>
        <taxon>Leotiomycetes</taxon>
        <taxon>Thelebolales</taxon>
        <taxon>Thelebolaceae</taxon>
        <taxon>Pseudogymnoascus</taxon>
    </lineage>
</organism>
<gene>
    <name evidence="2" type="ORF">VE01_01321</name>
</gene>
<dbReference type="RefSeq" id="XP_018134432.1">
    <property type="nucleotide sequence ID" value="XM_018270845.1"/>
</dbReference>
<feature type="transmembrane region" description="Helical" evidence="1">
    <location>
        <begin position="122"/>
        <end position="146"/>
    </location>
</feature>
<dbReference type="PANTHER" id="PTHR37577">
    <property type="entry name" value="INTEGRAL MEMBRANE PROTEIN"/>
    <property type="match status" value="1"/>
</dbReference>
<proteinExistence type="predicted"/>
<accession>A0A1B8GXZ7</accession>
<feature type="transmembrane region" description="Helical" evidence="1">
    <location>
        <begin position="158"/>
        <end position="176"/>
    </location>
</feature>
<dbReference type="AlphaFoldDB" id="A0A1B8GXZ7"/>
<protein>
    <submittedName>
        <fullName evidence="2">Uncharacterized protein</fullName>
    </submittedName>
</protein>
<feature type="transmembrane region" description="Helical" evidence="1">
    <location>
        <begin position="93"/>
        <end position="116"/>
    </location>
</feature>
<feature type="transmembrane region" description="Helical" evidence="1">
    <location>
        <begin position="30"/>
        <end position="51"/>
    </location>
</feature>
<keyword evidence="1" id="KW-0812">Transmembrane</keyword>